<sequence length="223" mass="24761">MPRGHPSSPAAQQPSSTPVVLIEARRRIGGPAPRRVHPQNLEPGRVTSIVPWKRIFSLSTTPIPPFSPLLFSSASRLHFSLPRPARFGVGDCAVTVVFHCIALRRTLNQPTPPPLALGDLPVTFTATTTTNCLTCPSIDTTTPSARIPINPWLLRTRPCFAPWHLLASPTPRASLQYILLLSLPFVRLPNCLLPPSKYNNIRHPSRLSPPLFYLRIRRLQHLP</sequence>
<dbReference type="AlphaFoldDB" id="A0A9P8W1T2"/>
<evidence type="ECO:0000313" key="2">
    <source>
        <dbReference type="Proteomes" id="UP000777438"/>
    </source>
</evidence>
<name>A0A9P8W1T2_9HYPO</name>
<organism evidence="1 2">
    <name type="scientific">Thelonectria olida</name>
    <dbReference type="NCBI Taxonomy" id="1576542"/>
    <lineage>
        <taxon>Eukaryota</taxon>
        <taxon>Fungi</taxon>
        <taxon>Dikarya</taxon>
        <taxon>Ascomycota</taxon>
        <taxon>Pezizomycotina</taxon>
        <taxon>Sordariomycetes</taxon>
        <taxon>Hypocreomycetidae</taxon>
        <taxon>Hypocreales</taxon>
        <taxon>Nectriaceae</taxon>
        <taxon>Thelonectria</taxon>
    </lineage>
</organism>
<proteinExistence type="predicted"/>
<dbReference type="EMBL" id="JAGPYM010000018">
    <property type="protein sequence ID" value="KAH6885244.1"/>
    <property type="molecule type" value="Genomic_DNA"/>
</dbReference>
<comment type="caution">
    <text evidence="1">The sequence shown here is derived from an EMBL/GenBank/DDBJ whole genome shotgun (WGS) entry which is preliminary data.</text>
</comment>
<protein>
    <submittedName>
        <fullName evidence="1">Uncharacterized protein</fullName>
    </submittedName>
</protein>
<dbReference type="Proteomes" id="UP000777438">
    <property type="component" value="Unassembled WGS sequence"/>
</dbReference>
<keyword evidence="2" id="KW-1185">Reference proteome</keyword>
<evidence type="ECO:0000313" key="1">
    <source>
        <dbReference type="EMBL" id="KAH6885244.1"/>
    </source>
</evidence>
<accession>A0A9P8W1T2</accession>
<reference evidence="1 2" key="1">
    <citation type="journal article" date="2021" name="Nat. Commun.">
        <title>Genetic determinants of endophytism in the Arabidopsis root mycobiome.</title>
        <authorList>
            <person name="Mesny F."/>
            <person name="Miyauchi S."/>
            <person name="Thiergart T."/>
            <person name="Pickel B."/>
            <person name="Atanasova L."/>
            <person name="Karlsson M."/>
            <person name="Huettel B."/>
            <person name="Barry K.W."/>
            <person name="Haridas S."/>
            <person name="Chen C."/>
            <person name="Bauer D."/>
            <person name="Andreopoulos W."/>
            <person name="Pangilinan J."/>
            <person name="LaButti K."/>
            <person name="Riley R."/>
            <person name="Lipzen A."/>
            <person name="Clum A."/>
            <person name="Drula E."/>
            <person name="Henrissat B."/>
            <person name="Kohler A."/>
            <person name="Grigoriev I.V."/>
            <person name="Martin F.M."/>
            <person name="Hacquard S."/>
        </authorList>
    </citation>
    <scope>NUCLEOTIDE SEQUENCE [LARGE SCALE GENOMIC DNA]</scope>
    <source>
        <strain evidence="1 2">MPI-CAGE-CH-0241</strain>
    </source>
</reference>
<gene>
    <name evidence="1" type="ORF">B0T10DRAFT_91570</name>
</gene>